<evidence type="ECO:0008006" key="4">
    <source>
        <dbReference type="Google" id="ProtNLM"/>
    </source>
</evidence>
<dbReference type="PANTHER" id="PTHR14700:SF0">
    <property type="entry name" value="PENTATRICOPEPTIDE REPEAT-CONTAINING PROTEIN 2, MITOCHONDRIAL"/>
    <property type="match status" value="1"/>
</dbReference>
<sequence length="413" mass="46266">MAVCNTRASSVIFRRVLPSLRHPLARSGTLPLPCLPENGRQLYTPAALGLDQYTHLRTDTRARFASGVDSFKAKMREILAKNDTAMIFTEDLKNVLHLAEGNEEDMKLVRDMAIRFNKQHQGLRFGMYVFGPVVMRTYHTLGQPQEALEALNDPQLTGFFDQLISYQVAMDLLFEVGQFQQVLDTFGLVQDRRVTGVRYPKNCLTLAVAACYKMGTQESFQHLQELLQSMADYGIPLNRRLATLGAALALSVGHPHVALDLVLRSSSATHITVRSIKVMALCQLRRVEEAVLALRSITEIDLPRPARSNQGIYILREAVREVEEAVKEGGRKDQVAEFGRIQKCLEEAGAISDKGLEEVLCQPIDKFEKRVGQDRAILSASFAHPPTQPRHARRHAHPSAPRPPKRQGLLDME</sequence>
<dbReference type="PANTHER" id="PTHR14700">
    <property type="entry name" value="PENTATRICOPEPTIDE REPEAT-CONTAINING PROTEIN 2, MITOCHONDRIAL"/>
    <property type="match status" value="1"/>
</dbReference>
<organism evidence="2 3">
    <name type="scientific">Scylla paramamosain</name>
    <name type="common">Mud crab</name>
    <dbReference type="NCBI Taxonomy" id="85552"/>
    <lineage>
        <taxon>Eukaryota</taxon>
        <taxon>Metazoa</taxon>
        <taxon>Ecdysozoa</taxon>
        <taxon>Arthropoda</taxon>
        <taxon>Crustacea</taxon>
        <taxon>Multicrustacea</taxon>
        <taxon>Malacostraca</taxon>
        <taxon>Eumalacostraca</taxon>
        <taxon>Eucarida</taxon>
        <taxon>Decapoda</taxon>
        <taxon>Pleocyemata</taxon>
        <taxon>Brachyura</taxon>
        <taxon>Eubrachyura</taxon>
        <taxon>Portunoidea</taxon>
        <taxon>Portunidae</taxon>
        <taxon>Portuninae</taxon>
        <taxon>Scylla</taxon>
    </lineage>
</organism>
<evidence type="ECO:0000313" key="2">
    <source>
        <dbReference type="EMBL" id="KAK8375259.1"/>
    </source>
</evidence>
<dbReference type="Proteomes" id="UP001487740">
    <property type="component" value="Unassembled WGS sequence"/>
</dbReference>
<evidence type="ECO:0000256" key="1">
    <source>
        <dbReference type="SAM" id="MobiDB-lite"/>
    </source>
</evidence>
<dbReference type="GO" id="GO:0007005">
    <property type="term" value="P:mitochondrion organization"/>
    <property type="evidence" value="ECO:0007669"/>
    <property type="project" value="TreeGrafter"/>
</dbReference>
<protein>
    <recommendedName>
        <fullName evidence="4">Pentatricopeptide repeat-containing protein 2, mitochondrial</fullName>
    </recommendedName>
</protein>
<keyword evidence="3" id="KW-1185">Reference proteome</keyword>
<dbReference type="AlphaFoldDB" id="A0AAW0SIL8"/>
<reference evidence="2 3" key="1">
    <citation type="submission" date="2023-03" db="EMBL/GenBank/DDBJ databases">
        <title>High-quality genome of Scylla paramamosain provides insights in environmental adaptation.</title>
        <authorList>
            <person name="Zhang L."/>
        </authorList>
    </citation>
    <scope>NUCLEOTIDE SEQUENCE [LARGE SCALE GENOMIC DNA]</scope>
    <source>
        <strain evidence="2">LZ_2023a</strain>
        <tissue evidence="2">Muscle</tissue>
    </source>
</reference>
<dbReference type="GO" id="GO:0003723">
    <property type="term" value="F:RNA binding"/>
    <property type="evidence" value="ECO:0007669"/>
    <property type="project" value="TreeGrafter"/>
</dbReference>
<feature type="region of interest" description="Disordered" evidence="1">
    <location>
        <begin position="378"/>
        <end position="413"/>
    </location>
</feature>
<dbReference type="GO" id="GO:0050684">
    <property type="term" value="P:regulation of mRNA processing"/>
    <property type="evidence" value="ECO:0007669"/>
    <property type="project" value="InterPro"/>
</dbReference>
<gene>
    <name evidence="2" type="ORF">O3P69_020314</name>
</gene>
<dbReference type="GO" id="GO:0005739">
    <property type="term" value="C:mitochondrion"/>
    <property type="evidence" value="ECO:0007669"/>
    <property type="project" value="InterPro"/>
</dbReference>
<comment type="caution">
    <text evidence="2">The sequence shown here is derived from an EMBL/GenBank/DDBJ whole genome shotgun (WGS) entry which is preliminary data.</text>
</comment>
<dbReference type="InterPro" id="IPR034629">
    <property type="entry name" value="PTCD2"/>
</dbReference>
<accession>A0AAW0SIL8</accession>
<name>A0AAW0SIL8_SCYPA</name>
<proteinExistence type="predicted"/>
<evidence type="ECO:0000313" key="3">
    <source>
        <dbReference type="Proteomes" id="UP001487740"/>
    </source>
</evidence>
<dbReference type="EMBL" id="JARAKH010000055">
    <property type="protein sequence ID" value="KAK8375259.1"/>
    <property type="molecule type" value="Genomic_DNA"/>
</dbReference>